<dbReference type="Gene3D" id="3.40.50.1110">
    <property type="entry name" value="SGNH hydrolase"/>
    <property type="match status" value="1"/>
</dbReference>
<evidence type="ECO:0000256" key="1">
    <source>
        <dbReference type="ARBA" id="ARBA00008668"/>
    </source>
</evidence>
<dbReference type="InterPro" id="IPR036514">
    <property type="entry name" value="SGNH_hydro_sf"/>
</dbReference>
<comment type="similarity">
    <text evidence="1">Belongs to the 'GDSL' lipolytic enzyme family.</text>
</comment>
<dbReference type="Proteomes" id="UP001341840">
    <property type="component" value="Unassembled WGS sequence"/>
</dbReference>
<organism evidence="3 4">
    <name type="scientific">Stylosanthes scabra</name>
    <dbReference type="NCBI Taxonomy" id="79078"/>
    <lineage>
        <taxon>Eukaryota</taxon>
        <taxon>Viridiplantae</taxon>
        <taxon>Streptophyta</taxon>
        <taxon>Embryophyta</taxon>
        <taxon>Tracheophyta</taxon>
        <taxon>Spermatophyta</taxon>
        <taxon>Magnoliopsida</taxon>
        <taxon>eudicotyledons</taxon>
        <taxon>Gunneridae</taxon>
        <taxon>Pentapetalae</taxon>
        <taxon>rosids</taxon>
        <taxon>fabids</taxon>
        <taxon>Fabales</taxon>
        <taxon>Fabaceae</taxon>
        <taxon>Papilionoideae</taxon>
        <taxon>50 kb inversion clade</taxon>
        <taxon>dalbergioids sensu lato</taxon>
        <taxon>Dalbergieae</taxon>
        <taxon>Pterocarpus clade</taxon>
        <taxon>Stylosanthes</taxon>
    </lineage>
</organism>
<accession>A0ABU6U7W9</accession>
<gene>
    <name evidence="3" type="ORF">PIB30_017786</name>
</gene>
<dbReference type="PANTHER" id="PTHR45642:SF139">
    <property type="entry name" value="SGNH HYDROLASE-TYPE ESTERASE DOMAIN-CONTAINING PROTEIN"/>
    <property type="match status" value="1"/>
</dbReference>
<dbReference type="InterPro" id="IPR050592">
    <property type="entry name" value="GDSL_lipolytic_enzyme"/>
</dbReference>
<evidence type="ECO:0000256" key="2">
    <source>
        <dbReference type="ARBA" id="ARBA00022729"/>
    </source>
</evidence>
<proteinExistence type="inferred from homology"/>
<dbReference type="InterPro" id="IPR001087">
    <property type="entry name" value="GDSL"/>
</dbReference>
<dbReference type="Pfam" id="PF00657">
    <property type="entry name" value="Lipase_GDSL"/>
    <property type="match status" value="1"/>
</dbReference>
<evidence type="ECO:0008006" key="5">
    <source>
        <dbReference type="Google" id="ProtNLM"/>
    </source>
</evidence>
<dbReference type="InterPro" id="IPR035669">
    <property type="entry name" value="SGNH_plant_lipase-like"/>
</dbReference>
<keyword evidence="2" id="KW-0732">Signal</keyword>
<name>A0ABU6U7W9_9FABA</name>
<dbReference type="PANTHER" id="PTHR45642">
    <property type="entry name" value="GDSL ESTERASE/LIPASE EXL3"/>
    <property type="match status" value="1"/>
</dbReference>
<dbReference type="EMBL" id="JASCZI010120881">
    <property type="protein sequence ID" value="MED6156792.1"/>
    <property type="molecule type" value="Genomic_DNA"/>
</dbReference>
<evidence type="ECO:0000313" key="4">
    <source>
        <dbReference type="Proteomes" id="UP001341840"/>
    </source>
</evidence>
<evidence type="ECO:0000313" key="3">
    <source>
        <dbReference type="EMBL" id="MED6156792.1"/>
    </source>
</evidence>
<keyword evidence="4" id="KW-1185">Reference proteome</keyword>
<protein>
    <recommendedName>
        <fullName evidence="5">GDSL esterase/lipase</fullName>
    </recommendedName>
</protein>
<dbReference type="SUPFAM" id="SSF52266">
    <property type="entry name" value="SGNH hydrolase"/>
    <property type="match status" value="1"/>
</dbReference>
<dbReference type="CDD" id="cd01837">
    <property type="entry name" value="SGNH_plant_lipase_like"/>
    <property type="match status" value="1"/>
</dbReference>
<reference evidence="3 4" key="1">
    <citation type="journal article" date="2023" name="Plants (Basel)">
        <title>Bridging the Gap: Combining Genomics and Transcriptomics Approaches to Understand Stylosanthes scabra, an Orphan Legume from the Brazilian Caatinga.</title>
        <authorList>
            <person name="Ferreira-Neto J.R.C."/>
            <person name="da Silva M.D."/>
            <person name="Binneck E."/>
            <person name="de Melo N.F."/>
            <person name="da Silva R.H."/>
            <person name="de Melo A.L.T.M."/>
            <person name="Pandolfi V."/>
            <person name="Bustamante F.O."/>
            <person name="Brasileiro-Vidal A.C."/>
            <person name="Benko-Iseppon A.M."/>
        </authorList>
    </citation>
    <scope>NUCLEOTIDE SEQUENCE [LARGE SCALE GENOMIC DNA]</scope>
    <source>
        <tissue evidence="3">Leaves</tissue>
    </source>
</reference>
<sequence length="281" mass="30859">MSALFAFGDSTIDPGNNNGLHTLFRGDHLPYGCDFPNHTPTGRFSNGKISTDYIVDMLGIKSLLPAYLDHGINDEDLLTGVSFGAGGSGLDSNTAAFAQVMNMDTQLEKFEQRLERIRGGVGDAKANNIVKNALFVISSGTNDMLYNAYLFPARMMQFGSVSSYHDFLLQNLDAFIQKLYEVGARMIVVVGLPPIGCLPIEVTINSVMPNPDWLHRFEQTLKGCCRTGMLEMGPVCNMHDPTCADLSKYLFWDAVHLTEAGYKFLAESGIRNLLAYFTGSN</sequence>
<comment type="caution">
    <text evidence="3">The sequence shown here is derived from an EMBL/GenBank/DDBJ whole genome shotgun (WGS) entry which is preliminary data.</text>
</comment>